<evidence type="ECO:0000313" key="2">
    <source>
        <dbReference type="Proteomes" id="UP001597601"/>
    </source>
</evidence>
<dbReference type="Proteomes" id="UP001597601">
    <property type="component" value="Unassembled WGS sequence"/>
</dbReference>
<evidence type="ECO:0008006" key="3">
    <source>
        <dbReference type="Google" id="ProtNLM"/>
    </source>
</evidence>
<gene>
    <name evidence="1" type="ORF">ACFSYC_12500</name>
</gene>
<dbReference type="SUPFAM" id="SSF53137">
    <property type="entry name" value="Translational machinery components"/>
    <property type="match status" value="1"/>
</dbReference>
<dbReference type="InterPro" id="IPR042226">
    <property type="entry name" value="eFR1_2_sf"/>
</dbReference>
<proteinExistence type="predicted"/>
<reference evidence="2" key="1">
    <citation type="journal article" date="2019" name="Int. J. Syst. Evol. Microbiol.">
        <title>The Global Catalogue of Microorganisms (GCM) 10K type strain sequencing project: providing services to taxonomists for standard genome sequencing and annotation.</title>
        <authorList>
            <consortium name="The Broad Institute Genomics Platform"/>
            <consortium name="The Broad Institute Genome Sequencing Center for Infectious Disease"/>
            <person name="Wu L."/>
            <person name="Ma J."/>
        </authorList>
    </citation>
    <scope>NUCLEOTIDE SEQUENCE [LARGE SCALE GENOMIC DNA]</scope>
    <source>
        <strain evidence="2">KCTC 52232</strain>
    </source>
</reference>
<accession>A0ABW5XTN6</accession>
<name>A0ABW5XTN6_9SPHI</name>
<dbReference type="EMBL" id="JBHUON010000014">
    <property type="protein sequence ID" value="MFD2865513.1"/>
    <property type="molecule type" value="Genomic_DNA"/>
</dbReference>
<protein>
    <recommendedName>
        <fullName evidence="3">Protein required for attachment to host cells</fullName>
    </recommendedName>
</protein>
<organism evidence="1 2">
    <name type="scientific">Mucilaginibacter antarcticus</name>
    <dbReference type="NCBI Taxonomy" id="1855725"/>
    <lineage>
        <taxon>Bacteria</taxon>
        <taxon>Pseudomonadati</taxon>
        <taxon>Bacteroidota</taxon>
        <taxon>Sphingobacteriia</taxon>
        <taxon>Sphingobacteriales</taxon>
        <taxon>Sphingobacteriaceae</taxon>
        <taxon>Mucilaginibacter</taxon>
    </lineage>
</organism>
<comment type="caution">
    <text evidence="1">The sequence shown here is derived from an EMBL/GenBank/DDBJ whole genome shotgun (WGS) entry which is preliminary data.</text>
</comment>
<sequence length="146" mass="17139">MHPPVKIPTFIFKKKMTTAKSLGIWMDHQNAHIMEFTTDPIATTSVESKFTHQEKEQTLGRSENLMHNKEQHEEADYYKELGEIIKNYNDVILFGPTDAKVELLNILRKDHRFANIVIEVQSADKMTENQQHAFVREYFSKRLFLS</sequence>
<evidence type="ECO:0000313" key="1">
    <source>
        <dbReference type="EMBL" id="MFD2865513.1"/>
    </source>
</evidence>
<keyword evidence="2" id="KW-1185">Reference proteome</keyword>
<dbReference type="Gene3D" id="3.30.420.60">
    <property type="entry name" value="eRF1 domain 2"/>
    <property type="match status" value="1"/>
</dbReference>